<dbReference type="Proteomes" id="UP001177140">
    <property type="component" value="Unassembled WGS sequence"/>
</dbReference>
<dbReference type="AlphaFoldDB" id="A0AA41S8D4"/>
<feature type="non-terminal residue" evidence="4">
    <location>
        <position position="1"/>
    </location>
</feature>
<evidence type="ECO:0000259" key="3">
    <source>
        <dbReference type="PROSITE" id="PS50089"/>
    </source>
</evidence>
<dbReference type="GO" id="GO:0008270">
    <property type="term" value="F:zinc ion binding"/>
    <property type="evidence" value="ECO:0007669"/>
    <property type="project" value="UniProtKB-KW"/>
</dbReference>
<keyword evidence="5" id="KW-1185">Reference proteome</keyword>
<feature type="region of interest" description="Disordered" evidence="2">
    <location>
        <begin position="1"/>
        <end position="30"/>
    </location>
</feature>
<comment type="caution">
    <text evidence="4">The sequence shown here is derived from an EMBL/GenBank/DDBJ whole genome shotgun (WGS) entry which is preliminary data.</text>
</comment>
<dbReference type="Pfam" id="PF13639">
    <property type="entry name" value="zf-RING_2"/>
    <property type="match status" value="1"/>
</dbReference>
<organism evidence="4 5">
    <name type="scientific">Papaver nudicaule</name>
    <name type="common">Iceland poppy</name>
    <dbReference type="NCBI Taxonomy" id="74823"/>
    <lineage>
        <taxon>Eukaryota</taxon>
        <taxon>Viridiplantae</taxon>
        <taxon>Streptophyta</taxon>
        <taxon>Embryophyta</taxon>
        <taxon>Tracheophyta</taxon>
        <taxon>Spermatophyta</taxon>
        <taxon>Magnoliopsida</taxon>
        <taxon>Ranunculales</taxon>
        <taxon>Papaveraceae</taxon>
        <taxon>Papaveroideae</taxon>
        <taxon>Papaver</taxon>
    </lineage>
</organism>
<evidence type="ECO:0000313" key="5">
    <source>
        <dbReference type="Proteomes" id="UP001177140"/>
    </source>
</evidence>
<name>A0AA41S8D4_PAPNU</name>
<dbReference type="InterPro" id="IPR013083">
    <property type="entry name" value="Znf_RING/FYVE/PHD"/>
</dbReference>
<evidence type="ECO:0000313" key="4">
    <source>
        <dbReference type="EMBL" id="MCL7028468.1"/>
    </source>
</evidence>
<sequence>FVVQGQPDEDVDQDSDDSQSQQDWEEVDPDELSYEELIALGEVVGTQSRGLAIDTIAALPSVSYKAQEQDEGTEQCVICRLEFEDGETLTALSCKHAYHPECINNWLQINKVCPVCSTEVPTSESTSS</sequence>
<dbReference type="PROSITE" id="PS50089">
    <property type="entry name" value="ZF_RING_2"/>
    <property type="match status" value="1"/>
</dbReference>
<dbReference type="SUPFAM" id="SSF57850">
    <property type="entry name" value="RING/U-box"/>
    <property type="match status" value="1"/>
</dbReference>
<dbReference type="FunFam" id="3.30.40.10:FF:000417">
    <property type="entry name" value="E3 ubiquitin ligase BIG BROTHER-related"/>
    <property type="match status" value="1"/>
</dbReference>
<feature type="compositionally biased region" description="Acidic residues" evidence="2">
    <location>
        <begin position="7"/>
        <end position="30"/>
    </location>
</feature>
<feature type="domain" description="RING-type" evidence="3">
    <location>
        <begin position="76"/>
        <end position="117"/>
    </location>
</feature>
<dbReference type="Gene3D" id="3.30.40.10">
    <property type="entry name" value="Zinc/RING finger domain, C3HC4 (zinc finger)"/>
    <property type="match status" value="1"/>
</dbReference>
<keyword evidence="1" id="KW-0863">Zinc-finger</keyword>
<reference evidence="4" key="1">
    <citation type="submission" date="2022-03" db="EMBL/GenBank/DDBJ databases">
        <title>A functionally conserved STORR gene fusion in Papaver species that diverged 16.8 million years ago.</title>
        <authorList>
            <person name="Catania T."/>
        </authorList>
    </citation>
    <scope>NUCLEOTIDE SEQUENCE</scope>
    <source>
        <strain evidence="4">S-191538</strain>
    </source>
</reference>
<accession>A0AA41S8D4</accession>
<gene>
    <name evidence="4" type="ORF">MKW94_024587</name>
</gene>
<dbReference type="InterPro" id="IPR001841">
    <property type="entry name" value="Znf_RING"/>
</dbReference>
<keyword evidence="1" id="KW-0862">Zinc</keyword>
<evidence type="ECO:0000256" key="2">
    <source>
        <dbReference type="SAM" id="MobiDB-lite"/>
    </source>
</evidence>
<proteinExistence type="predicted"/>
<dbReference type="EMBL" id="JAJJMA010079951">
    <property type="protein sequence ID" value="MCL7028468.1"/>
    <property type="molecule type" value="Genomic_DNA"/>
</dbReference>
<evidence type="ECO:0000256" key="1">
    <source>
        <dbReference type="PROSITE-ProRule" id="PRU00175"/>
    </source>
</evidence>
<protein>
    <recommendedName>
        <fullName evidence="3">RING-type domain-containing protein</fullName>
    </recommendedName>
</protein>
<dbReference type="SMART" id="SM00184">
    <property type="entry name" value="RING"/>
    <property type="match status" value="1"/>
</dbReference>
<dbReference type="PANTHER" id="PTHR47530">
    <property type="entry name" value="E3 UBIQUITIN LIGASE BIG BROTHER-RELATED"/>
    <property type="match status" value="1"/>
</dbReference>
<dbReference type="InterPro" id="IPR043312">
    <property type="entry name" value="AtBBR-like"/>
</dbReference>
<dbReference type="PANTHER" id="PTHR47530:SF4">
    <property type="entry name" value="E3 UBIQUITIN LIGASE BIG BROTHER-RELATED"/>
    <property type="match status" value="1"/>
</dbReference>
<keyword evidence="1" id="KW-0479">Metal-binding</keyword>